<reference evidence="5 6" key="1">
    <citation type="submission" date="2015-10" db="EMBL/GenBank/DDBJ databases">
        <title>Metagenome-Assembled Genomes uncover a global brackish microbiome.</title>
        <authorList>
            <person name="Hugerth L.W."/>
            <person name="Larsson J."/>
            <person name="Alneberg J."/>
            <person name="Lindh M.V."/>
            <person name="Legrand C."/>
            <person name="Pinhassi J."/>
            <person name="Andersson A.F."/>
        </authorList>
    </citation>
    <scope>NUCLEOTIDE SEQUENCE [LARGE SCALE GENOMIC DNA]</scope>
    <source>
        <strain evidence="5">BACL9 MAG-120924-bin69</strain>
    </source>
</reference>
<dbReference type="AlphaFoldDB" id="A0A0R2X858"/>
<evidence type="ECO:0000256" key="1">
    <source>
        <dbReference type="ARBA" id="ARBA00009156"/>
    </source>
</evidence>
<proteinExistence type="inferred from homology"/>
<dbReference type="InterPro" id="IPR043129">
    <property type="entry name" value="ATPase_NBD"/>
</dbReference>
<organism evidence="5 6">
    <name type="scientific">Verrucomicrobia subdivision 6 bacterium BACL9 MAG-120924-bin69</name>
    <dbReference type="NCBI Taxonomy" id="1655635"/>
    <lineage>
        <taxon>Bacteria</taxon>
        <taxon>Pseudomonadati</taxon>
        <taxon>Verrucomicrobiota</taxon>
        <taxon>Verrucomicrobiia</taxon>
        <taxon>Verrucomicrobiales</taxon>
        <taxon>Verrucomicrobia subdivision 6</taxon>
    </lineage>
</organism>
<dbReference type="PANTHER" id="PTHR43095">
    <property type="entry name" value="SUGAR KINASE"/>
    <property type="match status" value="1"/>
</dbReference>
<evidence type="ECO:0000259" key="4">
    <source>
        <dbReference type="Pfam" id="PF00370"/>
    </source>
</evidence>
<evidence type="ECO:0000256" key="3">
    <source>
        <dbReference type="ARBA" id="ARBA00022777"/>
    </source>
</evidence>
<dbReference type="Gene3D" id="3.30.420.40">
    <property type="match status" value="2"/>
</dbReference>
<dbReference type="GO" id="GO:0005975">
    <property type="term" value="P:carbohydrate metabolic process"/>
    <property type="evidence" value="ECO:0007669"/>
    <property type="project" value="InterPro"/>
</dbReference>
<dbReference type="PANTHER" id="PTHR43095:SF5">
    <property type="entry name" value="XYLULOSE KINASE"/>
    <property type="match status" value="1"/>
</dbReference>
<dbReference type="InterPro" id="IPR018484">
    <property type="entry name" value="FGGY_N"/>
</dbReference>
<comment type="caution">
    <text evidence="5">The sequence shown here is derived from an EMBL/GenBank/DDBJ whole genome shotgun (WGS) entry which is preliminary data.</text>
</comment>
<dbReference type="InterPro" id="IPR050406">
    <property type="entry name" value="FGGY_Carb_Kinase"/>
</dbReference>
<dbReference type="EMBL" id="LIDN01000287">
    <property type="protein sequence ID" value="KRP32264.1"/>
    <property type="molecule type" value="Genomic_DNA"/>
</dbReference>
<dbReference type="GO" id="GO:0016301">
    <property type="term" value="F:kinase activity"/>
    <property type="evidence" value="ECO:0007669"/>
    <property type="project" value="UniProtKB-KW"/>
</dbReference>
<keyword evidence="2" id="KW-0808">Transferase</keyword>
<gene>
    <name evidence="5" type="ORF">ABS33_06865</name>
</gene>
<keyword evidence="3" id="KW-0418">Kinase</keyword>
<dbReference type="Pfam" id="PF00370">
    <property type="entry name" value="FGGY_N"/>
    <property type="match status" value="1"/>
</dbReference>
<evidence type="ECO:0000313" key="5">
    <source>
        <dbReference type="EMBL" id="KRP32264.1"/>
    </source>
</evidence>
<evidence type="ECO:0000256" key="2">
    <source>
        <dbReference type="ARBA" id="ARBA00022679"/>
    </source>
</evidence>
<dbReference type="SUPFAM" id="SSF53067">
    <property type="entry name" value="Actin-like ATPase domain"/>
    <property type="match status" value="1"/>
</dbReference>
<protein>
    <recommendedName>
        <fullName evidence="4">Carbohydrate kinase FGGY N-terminal domain-containing protein</fullName>
    </recommendedName>
</protein>
<feature type="domain" description="Carbohydrate kinase FGGY N-terminal" evidence="4">
    <location>
        <begin position="36"/>
        <end position="206"/>
    </location>
</feature>
<dbReference type="Proteomes" id="UP000051220">
    <property type="component" value="Unassembled WGS sequence"/>
</dbReference>
<accession>A0A0R2X858</accession>
<evidence type="ECO:0000313" key="6">
    <source>
        <dbReference type="Proteomes" id="UP000051220"/>
    </source>
</evidence>
<name>A0A0R2X858_9BACT</name>
<sequence length="296" mass="32171">MGEKDGGLKWDLRHLEGEILAGLKKIGDRKIPLESVSCDSWGVDIVYLPKDGSPAQDPFCYRDGRNEKMFPKVVDKIGKEKIFARTGLQFMPFNTLYQLAADAESGRVEVGESSAFLPVADYLNYFLGGRPASEVSLASTTQFYDPKNRKWAEELVEGVGISASLLPEVVSSGTVLGKISKKTAQATGLPESCQVVASCSHDTGASVAAVPAEGKGWAYLSSGTWSLLGVESAKPWMTPACAEAELTNEVGFGHTIRLLKNIAGCGWCRSAEGILPNKEERWITTGLRSWRPRRPR</sequence>
<comment type="similarity">
    <text evidence="1">Belongs to the FGGY kinase family.</text>
</comment>